<dbReference type="Pfam" id="PF03781">
    <property type="entry name" value="FGE-sulfatase"/>
    <property type="match status" value="1"/>
</dbReference>
<name>A0A1D8ITC7_9GAMM</name>
<dbReference type="Proteomes" id="UP000095401">
    <property type="component" value="Chromosome"/>
</dbReference>
<dbReference type="InterPro" id="IPR051043">
    <property type="entry name" value="Sulfatase_Mod_Factor_Kinase"/>
</dbReference>
<dbReference type="InterPro" id="IPR042095">
    <property type="entry name" value="SUMF_sf"/>
</dbReference>
<dbReference type="SUPFAM" id="SSF56436">
    <property type="entry name" value="C-type lectin-like"/>
    <property type="match status" value="1"/>
</dbReference>
<dbReference type="KEGG" id="aprs:BI364_14830"/>
<dbReference type="RefSeq" id="WP_070080121.1">
    <property type="nucleotide sequence ID" value="NZ_CP017415.1"/>
</dbReference>
<feature type="region of interest" description="Disordered" evidence="1">
    <location>
        <begin position="218"/>
        <end position="241"/>
    </location>
</feature>
<dbReference type="PANTHER" id="PTHR23150">
    <property type="entry name" value="SULFATASE MODIFYING FACTOR 1, 2"/>
    <property type="match status" value="1"/>
</dbReference>
<evidence type="ECO:0000259" key="2">
    <source>
        <dbReference type="Pfam" id="PF03781"/>
    </source>
</evidence>
<evidence type="ECO:0000313" key="3">
    <source>
        <dbReference type="EMBL" id="AOU99782.1"/>
    </source>
</evidence>
<organism evidence="3 4">
    <name type="scientific">Acidihalobacter yilgarnensis</name>
    <dbReference type="NCBI Taxonomy" id="2819280"/>
    <lineage>
        <taxon>Bacteria</taxon>
        <taxon>Pseudomonadati</taxon>
        <taxon>Pseudomonadota</taxon>
        <taxon>Gammaproteobacteria</taxon>
        <taxon>Chromatiales</taxon>
        <taxon>Ectothiorhodospiraceae</taxon>
        <taxon>Acidihalobacter</taxon>
    </lineage>
</organism>
<keyword evidence="4" id="KW-1185">Reference proteome</keyword>
<protein>
    <submittedName>
        <fullName evidence="3">Sulphatase-modifying factor protein</fullName>
    </submittedName>
</protein>
<feature type="compositionally biased region" description="Basic and acidic residues" evidence="1">
    <location>
        <begin position="219"/>
        <end position="231"/>
    </location>
</feature>
<dbReference type="InterPro" id="IPR016187">
    <property type="entry name" value="CTDL_fold"/>
</dbReference>
<dbReference type="AlphaFoldDB" id="A0A1D8ITC7"/>
<reference evidence="4" key="1">
    <citation type="submission" date="2016-09" db="EMBL/GenBank/DDBJ databases">
        <title>Acidihalobacter prosperus F5.</title>
        <authorList>
            <person name="Khaleque H.N."/>
            <person name="Ramsay J.P."/>
            <person name="Kaksonen A.H."/>
            <person name="Boxall N.J."/>
            <person name="Watkin E.L.J."/>
        </authorList>
    </citation>
    <scope>NUCLEOTIDE SEQUENCE [LARGE SCALE GENOMIC DNA]</scope>
    <source>
        <strain evidence="4">F5</strain>
    </source>
</reference>
<accession>A0A1D8ITC7</accession>
<dbReference type="PANTHER" id="PTHR23150:SF35">
    <property type="entry name" value="BLL6746 PROTEIN"/>
    <property type="match status" value="1"/>
</dbReference>
<evidence type="ECO:0000313" key="4">
    <source>
        <dbReference type="Proteomes" id="UP000095401"/>
    </source>
</evidence>
<evidence type="ECO:0000256" key="1">
    <source>
        <dbReference type="SAM" id="MobiDB-lite"/>
    </source>
</evidence>
<sequence>MHDLEPQSRRDWQVVAAATVGRPVCFADELADGGAGPELIVIPPGSFEMGSPQTEPGRGPEEGPVRYLRLRRAYALGRCAVTADDFARYARASGWRPRAELIRTQGRQPMINLRPREVTAYLAWLSTETGEYYRLPTEGEWEYAARAGSRTPFAFGEQVDCRQVCFNPAFPYPPGTRRWHVAGCASAARLRETGSLPANLWGLHEMHGNIWELTASPWSEDHTGAEPDGHAHPPPGSSTRWVTRGGSWFDPAVLARSAARRPRLADELDTNLGFRVLRELA</sequence>
<gene>
    <name evidence="3" type="ORF">BI364_14830</name>
</gene>
<feature type="domain" description="Sulfatase-modifying factor enzyme-like" evidence="2">
    <location>
        <begin position="37"/>
        <end position="278"/>
    </location>
</feature>
<dbReference type="EMBL" id="CP017415">
    <property type="protein sequence ID" value="AOU99782.1"/>
    <property type="molecule type" value="Genomic_DNA"/>
</dbReference>
<proteinExistence type="predicted"/>
<dbReference type="Gene3D" id="3.90.1580.10">
    <property type="entry name" value="paralog of FGE (formylglycine-generating enzyme)"/>
    <property type="match status" value="1"/>
</dbReference>
<dbReference type="InterPro" id="IPR005532">
    <property type="entry name" value="SUMF_dom"/>
</dbReference>
<dbReference type="GO" id="GO:0120147">
    <property type="term" value="F:formylglycine-generating oxidase activity"/>
    <property type="evidence" value="ECO:0007669"/>
    <property type="project" value="TreeGrafter"/>
</dbReference>